<dbReference type="PANTHER" id="PTHR42942:SF1">
    <property type="entry name" value="ALKYLTRANSFERASE-LIKE PROTEIN 1"/>
    <property type="match status" value="1"/>
</dbReference>
<dbReference type="AlphaFoldDB" id="A0A1I3ZAN0"/>
<dbReference type="InterPro" id="IPR052520">
    <property type="entry name" value="ATL_DNA_repair"/>
</dbReference>
<name>A0A1I3ZAN0_HALDA</name>
<dbReference type="GO" id="GO:0008168">
    <property type="term" value="F:methyltransferase activity"/>
    <property type="evidence" value="ECO:0007669"/>
    <property type="project" value="UniProtKB-KW"/>
</dbReference>
<dbReference type="InterPro" id="IPR036217">
    <property type="entry name" value="MethylDNA_cys_MeTrfase_DNAb"/>
</dbReference>
<dbReference type="Proteomes" id="UP000183557">
    <property type="component" value="Unassembled WGS sequence"/>
</dbReference>
<dbReference type="Pfam" id="PF01035">
    <property type="entry name" value="DNA_binding_1"/>
    <property type="match status" value="1"/>
</dbReference>
<dbReference type="InterPro" id="IPR014048">
    <property type="entry name" value="MethylDNA_cys_MeTrfase_DNA-bd"/>
</dbReference>
<sequence length="107" mass="12362">MQPFTERVLKIILSIPKGRVMSYGQIAGCAGNPRAARQVVRVLYTLSDKYSLPWHRVVNAKGEIVIKEDNNKKTQRDLLEAEGVTVINNRIPLQKYNYYPTFTFEEY</sequence>
<reference evidence="4" key="1">
    <citation type="submission" date="2016-10" db="EMBL/GenBank/DDBJ databases">
        <authorList>
            <person name="Varghese N."/>
            <person name="Submissions S."/>
        </authorList>
    </citation>
    <scope>NUCLEOTIDE SEQUENCE [LARGE SCALE GENOMIC DNA]</scope>
    <source>
        <strain evidence="4">CGMCC 1.3704</strain>
    </source>
</reference>
<feature type="domain" description="Methylated-DNA-[protein]-cysteine S-methyltransferase DNA binding" evidence="2">
    <location>
        <begin position="3"/>
        <end position="84"/>
    </location>
</feature>
<protein>
    <submittedName>
        <fullName evidence="3">Methylated-DNA-protein-cysteine methyltransferase related protein</fullName>
    </submittedName>
</protein>
<evidence type="ECO:0000313" key="4">
    <source>
        <dbReference type="Proteomes" id="UP000183557"/>
    </source>
</evidence>
<dbReference type="PANTHER" id="PTHR42942">
    <property type="entry name" value="6-O-METHYLGUANINE DNA METHYLTRANSFERASE"/>
    <property type="match status" value="1"/>
</dbReference>
<dbReference type="EMBL" id="FOSB01000013">
    <property type="protein sequence ID" value="SFK41117.1"/>
    <property type="molecule type" value="Genomic_DNA"/>
</dbReference>
<organism evidence="3 4">
    <name type="scientific">Halobacillus dabanensis</name>
    <dbReference type="NCBI Taxonomy" id="240302"/>
    <lineage>
        <taxon>Bacteria</taxon>
        <taxon>Bacillati</taxon>
        <taxon>Bacillota</taxon>
        <taxon>Bacilli</taxon>
        <taxon>Bacillales</taxon>
        <taxon>Bacillaceae</taxon>
        <taxon>Halobacillus</taxon>
    </lineage>
</organism>
<evidence type="ECO:0000313" key="3">
    <source>
        <dbReference type="EMBL" id="SFK41117.1"/>
    </source>
</evidence>
<keyword evidence="4" id="KW-1185">Reference proteome</keyword>
<dbReference type="OrthoDB" id="9789813at2"/>
<keyword evidence="3" id="KW-0808">Transferase</keyword>
<proteinExistence type="predicted"/>
<accession>A0A1I3ZAN0</accession>
<dbReference type="InterPro" id="IPR036388">
    <property type="entry name" value="WH-like_DNA-bd_sf"/>
</dbReference>
<evidence type="ECO:0000259" key="2">
    <source>
        <dbReference type="Pfam" id="PF01035"/>
    </source>
</evidence>
<dbReference type="RefSeq" id="WP_075037950.1">
    <property type="nucleotide sequence ID" value="NZ_FOSB01000013.1"/>
</dbReference>
<keyword evidence="3" id="KW-0489">Methyltransferase</keyword>
<evidence type="ECO:0000256" key="1">
    <source>
        <dbReference type="ARBA" id="ARBA00022763"/>
    </source>
</evidence>
<dbReference type="CDD" id="cd06445">
    <property type="entry name" value="ATase"/>
    <property type="match status" value="1"/>
</dbReference>
<dbReference type="Gene3D" id="1.10.10.10">
    <property type="entry name" value="Winged helix-like DNA-binding domain superfamily/Winged helix DNA-binding domain"/>
    <property type="match status" value="1"/>
</dbReference>
<dbReference type="GO" id="GO:0032259">
    <property type="term" value="P:methylation"/>
    <property type="evidence" value="ECO:0007669"/>
    <property type="project" value="UniProtKB-KW"/>
</dbReference>
<gene>
    <name evidence="3" type="ORF">SAMN04487936_11370</name>
</gene>
<dbReference type="SUPFAM" id="SSF46767">
    <property type="entry name" value="Methylated DNA-protein cysteine methyltransferase, C-terminal domain"/>
    <property type="match status" value="1"/>
</dbReference>
<keyword evidence="1" id="KW-0227">DNA damage</keyword>
<dbReference type="GO" id="GO:0006281">
    <property type="term" value="P:DNA repair"/>
    <property type="evidence" value="ECO:0007669"/>
    <property type="project" value="InterPro"/>
</dbReference>